<reference evidence="1" key="1">
    <citation type="submission" date="2022-03" db="EMBL/GenBank/DDBJ databases">
        <authorList>
            <person name="Martin H S."/>
        </authorList>
    </citation>
    <scope>NUCLEOTIDE SEQUENCE</scope>
</reference>
<evidence type="ECO:0000313" key="1">
    <source>
        <dbReference type="EMBL" id="CAH2049409.1"/>
    </source>
</evidence>
<organism evidence="1 2">
    <name type="scientific">Iphiclides podalirius</name>
    <name type="common">scarce swallowtail</name>
    <dbReference type="NCBI Taxonomy" id="110791"/>
    <lineage>
        <taxon>Eukaryota</taxon>
        <taxon>Metazoa</taxon>
        <taxon>Ecdysozoa</taxon>
        <taxon>Arthropoda</taxon>
        <taxon>Hexapoda</taxon>
        <taxon>Insecta</taxon>
        <taxon>Pterygota</taxon>
        <taxon>Neoptera</taxon>
        <taxon>Endopterygota</taxon>
        <taxon>Lepidoptera</taxon>
        <taxon>Glossata</taxon>
        <taxon>Ditrysia</taxon>
        <taxon>Papilionoidea</taxon>
        <taxon>Papilionidae</taxon>
        <taxon>Papilioninae</taxon>
        <taxon>Iphiclides</taxon>
    </lineage>
</organism>
<dbReference type="EMBL" id="OW152831">
    <property type="protein sequence ID" value="CAH2049409.1"/>
    <property type="molecule type" value="Genomic_DNA"/>
</dbReference>
<sequence>MKDNNRAYQRNFVNAHDKYVTAVLLARILRYGRTRLQPDLASKTSPDAGGASHWPRTTSMAYPIIMERHDATAFYGIVRTIKVIVPTATRLISQVGCACVAHGLIKREARVC</sequence>
<feature type="non-terminal residue" evidence="1">
    <location>
        <position position="1"/>
    </location>
</feature>
<gene>
    <name evidence="1" type="ORF">IPOD504_LOCUS6806</name>
</gene>
<name>A0ABN8IAJ0_9NEOP</name>
<protein>
    <submittedName>
        <fullName evidence="1">Uncharacterized protein</fullName>
    </submittedName>
</protein>
<dbReference type="Proteomes" id="UP000837857">
    <property type="component" value="Chromosome 19"/>
</dbReference>
<evidence type="ECO:0000313" key="2">
    <source>
        <dbReference type="Proteomes" id="UP000837857"/>
    </source>
</evidence>
<accession>A0ABN8IAJ0</accession>
<keyword evidence="2" id="KW-1185">Reference proteome</keyword>
<proteinExistence type="predicted"/>